<evidence type="ECO:0000313" key="1">
    <source>
        <dbReference type="EMBL" id="GBP61998.1"/>
    </source>
</evidence>
<keyword evidence="2" id="KW-1185">Reference proteome</keyword>
<sequence length="70" mass="7448">MKDGAHCRPRGALCPRAGLRHLFLRCAWAGVAEVKQPLALTPSHPRAQCGLGAADANDSGRQCGDNVLQR</sequence>
<name>A0A4C1XEZ2_EUMVA</name>
<organism evidence="1 2">
    <name type="scientific">Eumeta variegata</name>
    <name type="common">Bagworm moth</name>
    <name type="synonym">Eumeta japonica</name>
    <dbReference type="NCBI Taxonomy" id="151549"/>
    <lineage>
        <taxon>Eukaryota</taxon>
        <taxon>Metazoa</taxon>
        <taxon>Ecdysozoa</taxon>
        <taxon>Arthropoda</taxon>
        <taxon>Hexapoda</taxon>
        <taxon>Insecta</taxon>
        <taxon>Pterygota</taxon>
        <taxon>Neoptera</taxon>
        <taxon>Endopterygota</taxon>
        <taxon>Lepidoptera</taxon>
        <taxon>Glossata</taxon>
        <taxon>Ditrysia</taxon>
        <taxon>Tineoidea</taxon>
        <taxon>Psychidae</taxon>
        <taxon>Oiketicinae</taxon>
        <taxon>Eumeta</taxon>
    </lineage>
</organism>
<evidence type="ECO:0000313" key="2">
    <source>
        <dbReference type="Proteomes" id="UP000299102"/>
    </source>
</evidence>
<reference evidence="1 2" key="1">
    <citation type="journal article" date="2019" name="Commun. Biol.">
        <title>The bagworm genome reveals a unique fibroin gene that provides high tensile strength.</title>
        <authorList>
            <person name="Kono N."/>
            <person name="Nakamura H."/>
            <person name="Ohtoshi R."/>
            <person name="Tomita M."/>
            <person name="Numata K."/>
            <person name="Arakawa K."/>
        </authorList>
    </citation>
    <scope>NUCLEOTIDE SEQUENCE [LARGE SCALE GENOMIC DNA]</scope>
</reference>
<proteinExistence type="predicted"/>
<gene>
    <name evidence="1" type="ORF">EVAR_41006_1</name>
</gene>
<dbReference type="AlphaFoldDB" id="A0A4C1XEZ2"/>
<accession>A0A4C1XEZ2</accession>
<dbReference type="Proteomes" id="UP000299102">
    <property type="component" value="Unassembled WGS sequence"/>
</dbReference>
<comment type="caution">
    <text evidence="1">The sequence shown here is derived from an EMBL/GenBank/DDBJ whole genome shotgun (WGS) entry which is preliminary data.</text>
</comment>
<dbReference type="EMBL" id="BGZK01000828">
    <property type="protein sequence ID" value="GBP61998.1"/>
    <property type="molecule type" value="Genomic_DNA"/>
</dbReference>
<protein>
    <submittedName>
        <fullName evidence="1">Uncharacterized protein</fullName>
    </submittedName>
</protein>